<accession>X0SXT4</accession>
<organism evidence="2">
    <name type="scientific">marine sediment metagenome</name>
    <dbReference type="NCBI Taxonomy" id="412755"/>
    <lineage>
        <taxon>unclassified sequences</taxon>
        <taxon>metagenomes</taxon>
        <taxon>ecological metagenomes</taxon>
    </lineage>
</organism>
<evidence type="ECO:0000313" key="2">
    <source>
        <dbReference type="EMBL" id="GAF85993.1"/>
    </source>
</evidence>
<gene>
    <name evidence="2" type="ORF">S01H1_28629</name>
</gene>
<feature type="region of interest" description="Disordered" evidence="1">
    <location>
        <begin position="1"/>
        <end position="24"/>
    </location>
</feature>
<reference evidence="2" key="1">
    <citation type="journal article" date="2014" name="Front. Microbiol.">
        <title>High frequency of phylogenetically diverse reductive dehalogenase-homologous genes in deep subseafloor sedimentary metagenomes.</title>
        <authorList>
            <person name="Kawai M."/>
            <person name="Futagami T."/>
            <person name="Toyoda A."/>
            <person name="Takaki Y."/>
            <person name="Nishi S."/>
            <person name="Hori S."/>
            <person name="Arai W."/>
            <person name="Tsubouchi T."/>
            <person name="Morono Y."/>
            <person name="Uchiyama I."/>
            <person name="Ito T."/>
            <person name="Fujiyama A."/>
            <person name="Inagaki F."/>
            <person name="Takami H."/>
        </authorList>
    </citation>
    <scope>NUCLEOTIDE SEQUENCE</scope>
    <source>
        <strain evidence="2">Expedition CK06-06</strain>
    </source>
</reference>
<dbReference type="AlphaFoldDB" id="X0SXT4"/>
<protein>
    <submittedName>
        <fullName evidence="2">Uncharacterized protein</fullName>
    </submittedName>
</protein>
<feature type="non-terminal residue" evidence="2">
    <location>
        <position position="45"/>
    </location>
</feature>
<proteinExistence type="predicted"/>
<evidence type="ECO:0000256" key="1">
    <source>
        <dbReference type="SAM" id="MobiDB-lite"/>
    </source>
</evidence>
<dbReference type="EMBL" id="BARS01017507">
    <property type="protein sequence ID" value="GAF85993.1"/>
    <property type="molecule type" value="Genomic_DNA"/>
</dbReference>
<sequence>MPSARKTGTGENVATLKSDGTGDYTSAATWEAATDNNLVAAQVTE</sequence>
<name>X0SXT4_9ZZZZ</name>
<comment type="caution">
    <text evidence="2">The sequence shown here is derived from an EMBL/GenBank/DDBJ whole genome shotgun (WGS) entry which is preliminary data.</text>
</comment>